<dbReference type="VEuPathDB" id="FungiDB:CJI96_0002853"/>
<dbReference type="GO" id="GO:0005886">
    <property type="term" value="C:plasma membrane"/>
    <property type="evidence" value="ECO:0007669"/>
    <property type="project" value="InterPro"/>
</dbReference>
<feature type="compositionally biased region" description="Gly residues" evidence="5">
    <location>
        <begin position="473"/>
        <end position="482"/>
    </location>
</feature>
<dbReference type="EMBL" id="LGST01000004">
    <property type="protein sequence ID" value="KNE02221.1"/>
    <property type="molecule type" value="Genomic_DNA"/>
</dbReference>
<evidence type="ECO:0008006" key="10">
    <source>
        <dbReference type="Google" id="ProtNLM"/>
    </source>
</evidence>
<sequence length="545" mass="58666">MIFSIVAAILLLISLVFAILANVTSPVTTSLKLASHNEYSFGIFGYCWRGSCPGSYYPVDFGNIDRQTDWLLSGSTRNMLSKSFIVAPIAAGLLFLALVLTVVLIFFDTTVVVILAIVLTVLAFLASAVICVMVIMVFQPHVAWVGWILVVPAILALIAIPLLILAIRVHPQRDVDDDDETESKSNFVSYNKLDSAGNSGFTGPAIGGVRPQPAYTFNNLQRDSTNDDESSLVKESTYRGATRGYTAKDDSSHSLYESQPRTANDVTKPGITNFPNGSGSYYEDASVNLNNGPSTPVSAKQKMAPTFVPNVAVKSDENGSGTLPYPASERGSVALNNLQKYGVFDHHPNVEGHQPFTELGDELPEHQQADLDNDDGSDFTSISQRQPNVGAYNNSAAPNVPGPGQASHAVSGAVYRPGGAPQQQTQQYPSVSQYQPHYQQNYQQQGGYQPSPSPQLLSFYGDPPSRGIPYQGPYGGGPGSGGYAQARPPKPSVSDNVLNNNPDFAVGGMARRKQYGNPAYQNRYGGQPLHRPGNRPPRDGPYGMI</sequence>
<reference evidence="9" key="1">
    <citation type="journal article" date="2015" name="BMC Genomics">
        <title>Draft genome of a commonly misdiagnosed multidrug resistant pathogen Candida auris.</title>
        <authorList>
            <person name="Chatterjee S."/>
            <person name="Alampalli S.V."/>
            <person name="Nageshan R.K."/>
            <person name="Chettiar S.T."/>
            <person name="Joshi S."/>
            <person name="Tatu U.S."/>
        </authorList>
    </citation>
    <scope>NUCLEOTIDE SEQUENCE [LARGE SCALE GENOMIC DNA]</scope>
    <source>
        <strain evidence="9">6684</strain>
    </source>
</reference>
<dbReference type="InterPro" id="IPR051380">
    <property type="entry name" value="pH-response_reg_palI/RIM9"/>
</dbReference>
<feature type="region of interest" description="Disordered" evidence="5">
    <location>
        <begin position="367"/>
        <end position="545"/>
    </location>
</feature>
<keyword evidence="3 6" id="KW-1133">Transmembrane helix</keyword>
<evidence type="ECO:0000256" key="4">
    <source>
        <dbReference type="ARBA" id="ARBA00023136"/>
    </source>
</evidence>
<feature type="region of interest" description="Disordered" evidence="5">
    <location>
        <begin position="217"/>
        <end position="277"/>
    </location>
</feature>
<dbReference type="VEuPathDB" id="FungiDB:CJJ07_001340"/>
<feature type="chain" id="PRO_5005545452" description="Pali-domain-containing protein" evidence="7">
    <location>
        <begin position="19"/>
        <end position="545"/>
    </location>
</feature>
<keyword evidence="7" id="KW-0732">Signal</keyword>
<dbReference type="VEuPathDB" id="FungiDB:CJJ09_003264"/>
<protein>
    <recommendedName>
        <fullName evidence="10">Pali-domain-containing protein</fullName>
    </recommendedName>
</protein>
<dbReference type="InterPro" id="IPR009571">
    <property type="entry name" value="SUR7/Rim9-like_fungi"/>
</dbReference>
<evidence type="ECO:0000256" key="1">
    <source>
        <dbReference type="ARBA" id="ARBA00004141"/>
    </source>
</evidence>
<organism evidence="8 9">
    <name type="scientific">Candidozyma auris</name>
    <name type="common">Yeast</name>
    <name type="synonym">Candida auris</name>
    <dbReference type="NCBI Taxonomy" id="498019"/>
    <lineage>
        <taxon>Eukaryota</taxon>
        <taxon>Fungi</taxon>
        <taxon>Dikarya</taxon>
        <taxon>Ascomycota</taxon>
        <taxon>Saccharomycotina</taxon>
        <taxon>Pichiomycetes</taxon>
        <taxon>Metschnikowiaceae</taxon>
        <taxon>Candidozyma</taxon>
    </lineage>
</organism>
<name>A0A0L0P864_CANAR</name>
<dbReference type="VEuPathDB" id="FungiDB:CJI97_001602"/>
<keyword evidence="2 6" id="KW-0812">Transmembrane</keyword>
<feature type="transmembrane region" description="Helical" evidence="6">
    <location>
        <begin position="114"/>
        <end position="138"/>
    </location>
</feature>
<feature type="transmembrane region" description="Helical" evidence="6">
    <location>
        <begin position="84"/>
        <end position="107"/>
    </location>
</feature>
<dbReference type="VEuPathDB" id="FungiDB:QG37_00469"/>
<keyword evidence="4 6" id="KW-0472">Membrane</keyword>
<gene>
    <name evidence="8" type="ORF">QG37_00469</name>
</gene>
<evidence type="ECO:0000256" key="6">
    <source>
        <dbReference type="SAM" id="Phobius"/>
    </source>
</evidence>
<dbReference type="PANTHER" id="PTHR28013:SF3">
    <property type="entry name" value="PROTEIN DCV1-RELATED"/>
    <property type="match status" value="1"/>
</dbReference>
<evidence type="ECO:0000313" key="9">
    <source>
        <dbReference type="Proteomes" id="UP000037122"/>
    </source>
</evidence>
<feature type="compositionally biased region" description="Low complexity" evidence="5">
    <location>
        <begin position="421"/>
        <end position="450"/>
    </location>
</feature>
<dbReference type="Proteomes" id="UP000037122">
    <property type="component" value="Unassembled WGS sequence"/>
</dbReference>
<accession>A0A0L0P864</accession>
<evidence type="ECO:0000256" key="5">
    <source>
        <dbReference type="SAM" id="MobiDB-lite"/>
    </source>
</evidence>
<dbReference type="GO" id="GO:0032153">
    <property type="term" value="C:cell division site"/>
    <property type="evidence" value="ECO:0007669"/>
    <property type="project" value="TreeGrafter"/>
</dbReference>
<feature type="compositionally biased region" description="Polar residues" evidence="5">
    <location>
        <begin position="378"/>
        <end position="397"/>
    </location>
</feature>
<evidence type="ECO:0000256" key="7">
    <source>
        <dbReference type="SAM" id="SignalP"/>
    </source>
</evidence>
<dbReference type="AlphaFoldDB" id="A0A0L0P864"/>
<dbReference type="PANTHER" id="PTHR28013">
    <property type="entry name" value="PROTEIN DCV1-RELATED"/>
    <property type="match status" value="1"/>
</dbReference>
<evidence type="ECO:0000256" key="3">
    <source>
        <dbReference type="ARBA" id="ARBA00022989"/>
    </source>
</evidence>
<comment type="subcellular location">
    <subcellularLocation>
        <location evidence="1">Membrane</location>
        <topology evidence="1">Multi-pass membrane protein</topology>
    </subcellularLocation>
</comment>
<dbReference type="Pfam" id="PF06687">
    <property type="entry name" value="SUR7"/>
    <property type="match status" value="1"/>
</dbReference>
<dbReference type="GO" id="GO:0035838">
    <property type="term" value="C:growing cell tip"/>
    <property type="evidence" value="ECO:0007669"/>
    <property type="project" value="TreeGrafter"/>
</dbReference>
<proteinExistence type="predicted"/>
<feature type="signal peptide" evidence="7">
    <location>
        <begin position="1"/>
        <end position="18"/>
    </location>
</feature>
<feature type="compositionally biased region" description="Polar residues" evidence="5">
    <location>
        <begin position="253"/>
        <end position="265"/>
    </location>
</feature>
<feature type="transmembrane region" description="Helical" evidence="6">
    <location>
        <begin position="144"/>
        <end position="167"/>
    </location>
</feature>
<comment type="caution">
    <text evidence="8">The sequence shown here is derived from an EMBL/GenBank/DDBJ whole genome shotgun (WGS) entry which is preliminary data.</text>
</comment>
<evidence type="ECO:0000313" key="8">
    <source>
        <dbReference type="EMBL" id="KNE02221.1"/>
    </source>
</evidence>
<dbReference type="VEuPathDB" id="FungiDB:B9J08_002180"/>
<feature type="compositionally biased region" description="Polar residues" evidence="5">
    <location>
        <begin position="493"/>
        <end position="502"/>
    </location>
</feature>
<evidence type="ECO:0000256" key="2">
    <source>
        <dbReference type="ARBA" id="ARBA00022692"/>
    </source>
</evidence>